<keyword evidence="2" id="KW-1185">Reference proteome</keyword>
<dbReference type="KEGG" id="blau:DQQ01_06990"/>
<proteinExistence type="predicted"/>
<accession>A0A2Z4UA78</accession>
<name>A0A2Z4UA78_9FIRM</name>
<dbReference type="EMBL" id="CP030280">
    <property type="protein sequence ID" value="AWY97926.1"/>
    <property type="molecule type" value="Genomic_DNA"/>
</dbReference>
<sequence length="298" mass="34974">MGKEKIVYGQCALCRQNKELQLSHIVPRFVGRKMIKTALGNIRVTNEPNKVAQDIEKHYMLCHDCEELFSAKERWFASNIFNPWQDHKQREFSYDENLTYFIVSLSWRSLYLDLEEYSCDATFDKEILLTMLRAENIMRDYLLGKRQDVSDIQNHMFFFDRIESASNYDFEKNPSVAMHRSITSYSAYNGKTSFTISNLLGIMIVTFYSMEEQEEWTNTQILNGRGTIVAENQGIKSVVGQEIQHWMNEAENAKTNLSDNQKNKILEKMKKVGNGIRDYAIFQDFIDDEILKRNNEKK</sequence>
<protein>
    <recommendedName>
        <fullName evidence="3">HNH endonuclease</fullName>
    </recommendedName>
</protein>
<dbReference type="Proteomes" id="UP000250003">
    <property type="component" value="Chromosome"/>
</dbReference>
<reference evidence="2" key="1">
    <citation type="submission" date="2018-06" db="EMBL/GenBank/DDBJ databases">
        <title>Description of Blautia argi sp. nov., a new anaerobic isolated from dog feces.</title>
        <authorList>
            <person name="Chang Y.-H."/>
            <person name="Paek J."/>
            <person name="Shin Y."/>
        </authorList>
    </citation>
    <scope>NUCLEOTIDE SEQUENCE [LARGE SCALE GENOMIC DNA]</scope>
    <source>
        <strain evidence="2">KCTC 15426</strain>
    </source>
</reference>
<dbReference type="RefSeq" id="WP_111919452.1">
    <property type="nucleotide sequence ID" value="NZ_CAUWHR010000037.1"/>
</dbReference>
<evidence type="ECO:0000313" key="2">
    <source>
        <dbReference type="Proteomes" id="UP000250003"/>
    </source>
</evidence>
<organism evidence="1 2">
    <name type="scientific">Blautia argi</name>
    <dbReference type="NCBI Taxonomy" id="1912897"/>
    <lineage>
        <taxon>Bacteria</taxon>
        <taxon>Bacillati</taxon>
        <taxon>Bacillota</taxon>
        <taxon>Clostridia</taxon>
        <taxon>Lachnospirales</taxon>
        <taxon>Lachnospiraceae</taxon>
        <taxon>Blautia</taxon>
    </lineage>
</organism>
<evidence type="ECO:0008006" key="3">
    <source>
        <dbReference type="Google" id="ProtNLM"/>
    </source>
</evidence>
<gene>
    <name evidence="1" type="ORF">DQQ01_06990</name>
</gene>
<evidence type="ECO:0000313" key="1">
    <source>
        <dbReference type="EMBL" id="AWY97926.1"/>
    </source>
</evidence>
<dbReference type="AlphaFoldDB" id="A0A2Z4UA78"/>
<dbReference type="OrthoDB" id="5518417at2"/>